<keyword evidence="3" id="KW-1185">Reference proteome</keyword>
<comment type="caution">
    <text evidence="2">The sequence shown here is derived from an EMBL/GenBank/DDBJ whole genome shotgun (WGS) entry which is preliminary data.</text>
</comment>
<feature type="region of interest" description="Disordered" evidence="1">
    <location>
        <begin position="1"/>
        <end position="39"/>
    </location>
</feature>
<dbReference type="EMBL" id="LFZO01000154">
    <property type="protein sequence ID" value="KXT12355.1"/>
    <property type="molecule type" value="Genomic_DNA"/>
</dbReference>
<organism evidence="2 3">
    <name type="scientific">Pseudocercospora musae</name>
    <dbReference type="NCBI Taxonomy" id="113226"/>
    <lineage>
        <taxon>Eukaryota</taxon>
        <taxon>Fungi</taxon>
        <taxon>Dikarya</taxon>
        <taxon>Ascomycota</taxon>
        <taxon>Pezizomycotina</taxon>
        <taxon>Dothideomycetes</taxon>
        <taxon>Dothideomycetidae</taxon>
        <taxon>Mycosphaerellales</taxon>
        <taxon>Mycosphaerellaceae</taxon>
        <taxon>Pseudocercospora</taxon>
    </lineage>
</organism>
<dbReference type="Proteomes" id="UP000073492">
    <property type="component" value="Unassembled WGS sequence"/>
</dbReference>
<protein>
    <submittedName>
        <fullName evidence="2">Uncharacterized protein</fullName>
    </submittedName>
</protein>
<gene>
    <name evidence="2" type="ORF">AC579_578</name>
</gene>
<reference evidence="2 3" key="1">
    <citation type="submission" date="2015-07" db="EMBL/GenBank/DDBJ databases">
        <title>Comparative genomics of the Sigatoka disease complex on banana suggests a link between parallel evolutionary changes in Pseudocercospora fijiensis and Pseudocercospora eumusae and increased virulence on the banana host.</title>
        <authorList>
            <person name="Chang T.-C."/>
            <person name="Salvucci A."/>
            <person name="Crous P.W."/>
            <person name="Stergiopoulos I."/>
        </authorList>
    </citation>
    <scope>NUCLEOTIDE SEQUENCE [LARGE SCALE GENOMIC DNA]</scope>
    <source>
        <strain evidence="2 3">CBS 116634</strain>
    </source>
</reference>
<proteinExistence type="predicted"/>
<evidence type="ECO:0000256" key="1">
    <source>
        <dbReference type="SAM" id="MobiDB-lite"/>
    </source>
</evidence>
<dbReference type="AlphaFoldDB" id="A0A139ICN0"/>
<name>A0A139ICN0_9PEZI</name>
<evidence type="ECO:0000313" key="2">
    <source>
        <dbReference type="EMBL" id="KXT12355.1"/>
    </source>
</evidence>
<sequence length="198" mass="21463">MVTNDTRQSKFPDTNITIKYSPPAQPHPHLPSGHHAQVKSPPTIQAKLNMTSLPSANKAPRSSSLLLSMNPRKALPSIHQPSLHLLILNLAHTKHQSATARTFPNALPSSKCLTTSELKTLLVPSQAMFAAVSLYNLLTFHSASSASSIYPTPPNRFLTFFVTRYNSIYKYAFGACGQGAENDVGLRIGGWMKGGGLI</sequence>
<accession>A0A139ICN0</accession>
<feature type="compositionally biased region" description="Polar residues" evidence="1">
    <location>
        <begin position="1"/>
        <end position="18"/>
    </location>
</feature>
<evidence type="ECO:0000313" key="3">
    <source>
        <dbReference type="Proteomes" id="UP000073492"/>
    </source>
</evidence>